<accession>A0A060RY28</accession>
<dbReference type="Gene3D" id="3.40.140.10">
    <property type="entry name" value="Cytidine Deaminase, domain 2"/>
    <property type="match status" value="1"/>
</dbReference>
<evidence type="ECO:0000259" key="2">
    <source>
        <dbReference type="Pfam" id="PF00383"/>
    </source>
</evidence>
<dbReference type="OrthoDB" id="1701769at2759"/>
<dbReference type="Pfam" id="PF00383">
    <property type="entry name" value="dCMP_cyt_deam_1"/>
    <property type="match status" value="1"/>
</dbReference>
<dbReference type="VEuPathDB" id="PlasmoDB:PRCDC_1348400"/>
<reference evidence="5 8" key="4">
    <citation type="submission" date="2016-09" db="EMBL/GenBank/DDBJ databases">
        <authorList>
            <consortium name="Pathogen Informatics"/>
        </authorList>
    </citation>
    <scope>NUCLEOTIDE SEQUENCE [LARGE SCALE GENOMIC DNA]</scope>
</reference>
<dbReference type="Proteomes" id="UP000076359">
    <property type="component" value="Chromosome 13"/>
</dbReference>
<dbReference type="RefSeq" id="XP_012764862.1">
    <property type="nucleotide sequence ID" value="XM_012909408.2"/>
</dbReference>
<reference evidence="4 7" key="3">
    <citation type="journal article" date="2016" name="Nat. Commun.">
        <title>Genomes of cryptic chimpanzee Plasmodium species reveal key evolutionary events leading to human malaria.</title>
        <authorList>
            <person name="Sundararaman S.A."/>
            <person name="Plenderleith L.J."/>
            <person name="Liu W."/>
            <person name="Loy D.E."/>
            <person name="Learn G.H."/>
            <person name="Li Y."/>
            <person name="Shaw K.S."/>
            <person name="Ayouba A."/>
            <person name="Peeters M."/>
            <person name="Speede S."/>
            <person name="Shaw G.M."/>
            <person name="Bushman F.D."/>
            <person name="Brisson D."/>
            <person name="Rayner J.C."/>
            <person name="Sharp P.M."/>
            <person name="Hahn B.H."/>
        </authorList>
    </citation>
    <scope>NUCLEOTIDE SEQUENCE [LARGE SCALE GENOMIC DNA]</scope>
    <source>
        <strain evidence="4 7">SY57</strain>
    </source>
</reference>
<dbReference type="GO" id="GO:0004126">
    <property type="term" value="F:cytidine deaminase activity"/>
    <property type="evidence" value="ECO:0007669"/>
    <property type="project" value="UniProtKB-EC"/>
</dbReference>
<dbReference type="EC" id="3.5.4.13" evidence="3"/>
<keyword evidence="6" id="KW-1185">Reference proteome</keyword>
<dbReference type="KEGG" id="prei:PRSY57_1348400"/>
<evidence type="ECO:0000256" key="1">
    <source>
        <dbReference type="ARBA" id="ARBA00022801"/>
    </source>
</evidence>
<dbReference type="Proteomes" id="UP000240500">
    <property type="component" value="Chromosome 13"/>
</dbReference>
<sequence>MVELTEEEAINFLNIALGEAEKSLQKELKEMPIFCLLINEEKKIISSSYNYTNESKNGSRHSELIAIDKYIYDENYEQMKNLNLIKCYNNNENSIEKSINDYFVSLDEKKNSELKINYYENINDKYMNNKDIYLNMNEKYDKIQERINNLKKCCIVVTCEPCIMCVYALKLIGIKNIYFCCLNERFGGCGSVLSLHKKYEDINVHYIEHPECSEKSINLMKAFYKAGNPSAPEEKRKRPIS</sequence>
<evidence type="ECO:0000313" key="4">
    <source>
        <dbReference type="EMBL" id="KYN94917.1"/>
    </source>
</evidence>
<evidence type="ECO:0000313" key="5">
    <source>
        <dbReference type="EMBL" id="SOV82122.1"/>
    </source>
</evidence>
<dbReference type="EMBL" id="LT969576">
    <property type="protein sequence ID" value="SOV82122.1"/>
    <property type="molecule type" value="Genomic_DNA"/>
</dbReference>
<organism evidence="3 6">
    <name type="scientific">Plasmodium reichenowi</name>
    <dbReference type="NCBI Taxonomy" id="5854"/>
    <lineage>
        <taxon>Eukaryota</taxon>
        <taxon>Sar</taxon>
        <taxon>Alveolata</taxon>
        <taxon>Apicomplexa</taxon>
        <taxon>Aconoidasida</taxon>
        <taxon>Haemosporida</taxon>
        <taxon>Plasmodiidae</taxon>
        <taxon>Plasmodium</taxon>
        <taxon>Plasmodium (Laverania)</taxon>
    </lineage>
</organism>
<protein>
    <submittedName>
        <fullName evidence="3">Cytidine and deoxycytidylate deaminase, putative</fullName>
        <ecNumber evidence="3">3.5.4.13</ecNumber>
        <ecNumber evidence="3">3.5.4.5</ecNumber>
    </submittedName>
</protein>
<evidence type="ECO:0000313" key="6">
    <source>
        <dbReference type="Proteomes" id="UP000027581"/>
    </source>
</evidence>
<dbReference type="GO" id="GO:0002100">
    <property type="term" value="P:tRNA wobble adenosine to inosine editing"/>
    <property type="evidence" value="ECO:0007669"/>
    <property type="project" value="TreeGrafter"/>
</dbReference>
<dbReference type="VEuPathDB" id="PlasmoDB:PRG01_1351900"/>
<dbReference type="SUPFAM" id="SSF53927">
    <property type="entry name" value="Cytidine deaminase-like"/>
    <property type="match status" value="1"/>
</dbReference>
<keyword evidence="1 3" id="KW-0378">Hydrolase</keyword>
<dbReference type="EC" id="3.5.4.5" evidence="3"/>
<dbReference type="EMBL" id="HG810774">
    <property type="protein sequence ID" value="CDO66278.1"/>
    <property type="molecule type" value="Genomic_DNA"/>
</dbReference>
<dbReference type="EMBL" id="LVLA01000014">
    <property type="protein sequence ID" value="KYN94917.1"/>
    <property type="molecule type" value="Genomic_DNA"/>
</dbReference>
<proteinExistence type="predicted"/>
<dbReference type="GeneID" id="24533056"/>
<dbReference type="InterPro" id="IPR016193">
    <property type="entry name" value="Cytidine_deaminase-like"/>
</dbReference>
<evidence type="ECO:0000313" key="7">
    <source>
        <dbReference type="Proteomes" id="UP000076359"/>
    </source>
</evidence>
<evidence type="ECO:0000313" key="8">
    <source>
        <dbReference type="Proteomes" id="UP000240500"/>
    </source>
</evidence>
<dbReference type="InterPro" id="IPR002125">
    <property type="entry name" value="CMP_dCMP_dom"/>
</dbReference>
<gene>
    <name evidence="3" type="ORF">PRCDC_1348400</name>
    <name evidence="5" type="ORF">PRG01_1351900</name>
    <name evidence="4" type="ORF">PRSY57_1348400</name>
</gene>
<dbReference type="PANTHER" id="PTHR11079:SF149">
    <property type="entry name" value="TRNA-SPECIFIC ADENOSINE DEAMINASE 2"/>
    <property type="match status" value="1"/>
</dbReference>
<dbReference type="PANTHER" id="PTHR11079">
    <property type="entry name" value="CYTOSINE DEAMINASE FAMILY MEMBER"/>
    <property type="match status" value="1"/>
</dbReference>
<evidence type="ECO:0000313" key="3">
    <source>
        <dbReference type="EMBL" id="CDO66278.1"/>
    </source>
</evidence>
<name>A0A060RY28_PLARE</name>
<feature type="domain" description="CMP/dCMP-type deaminase" evidence="2">
    <location>
        <begin position="9"/>
        <end position="73"/>
    </location>
</feature>
<dbReference type="GO" id="GO:0008829">
    <property type="term" value="F:dCTP deaminase activity"/>
    <property type="evidence" value="ECO:0007669"/>
    <property type="project" value="UniProtKB-EC"/>
</dbReference>
<dbReference type="GO" id="GO:0052717">
    <property type="term" value="F:tRNA-specific adenosine-34 deaminase activity"/>
    <property type="evidence" value="ECO:0007669"/>
    <property type="project" value="TreeGrafter"/>
</dbReference>
<reference evidence="3" key="2">
    <citation type="submission" date="2014-05" db="EMBL/GenBank/DDBJ databases">
        <title>The genome sequences of chimpanzee malaria parasites reveal the path to human adaptation.</title>
        <authorList>
            <person name="Otto T.D."/>
            <person name="Rayner J.C."/>
            <person name="Boehme U."/>
            <person name="Pain A."/>
            <person name="Spottiswoode N."/>
            <person name="Sanders M."/>
            <person name="Quail M."/>
            <person name="Ollomo B."/>
            <person name="Renaud F."/>
            <person name="Thomas A.W."/>
            <person name="Prugnolle F."/>
            <person name="Conway D.J."/>
            <person name="Newbold C."/>
            <person name="Berriman M."/>
        </authorList>
    </citation>
    <scope>NUCLEOTIDE SEQUENCE [LARGE SCALE GENOMIC DNA]</scope>
    <source>
        <strain evidence="3">CDC</strain>
    </source>
</reference>
<dbReference type="AlphaFoldDB" id="A0A060RY28"/>
<dbReference type="Proteomes" id="UP000027581">
    <property type="component" value="Unassembled WGS sequence"/>
</dbReference>
<reference evidence="3" key="1">
    <citation type="submission" date="2014-01" db="EMBL/GenBank/DDBJ databases">
        <authorList>
            <person name="Aslett M."/>
        </authorList>
    </citation>
    <scope>NUCLEOTIDE SEQUENCE</scope>
    <source>
        <strain evidence="3">CDC</strain>
    </source>
</reference>